<keyword evidence="5" id="KW-1185">Reference proteome</keyword>
<name>A0A229FVZ1_9BURK</name>
<dbReference type="GO" id="GO:0008828">
    <property type="term" value="F:dATP diphosphatase activity"/>
    <property type="evidence" value="ECO:0007669"/>
    <property type="project" value="InterPro"/>
</dbReference>
<dbReference type="PANTHER" id="PTHR43736">
    <property type="entry name" value="ADP-RIBOSE PYROPHOSPHATASE"/>
    <property type="match status" value="1"/>
</dbReference>
<dbReference type="InterPro" id="IPR015797">
    <property type="entry name" value="NUDIX_hydrolase-like_dom_sf"/>
</dbReference>
<dbReference type="GO" id="GO:0019177">
    <property type="term" value="F:dihydroneopterin triphosphate pyrophosphohydrolase activity"/>
    <property type="evidence" value="ECO:0007669"/>
    <property type="project" value="InterPro"/>
</dbReference>
<dbReference type="GO" id="GO:0046872">
    <property type="term" value="F:metal ion binding"/>
    <property type="evidence" value="ECO:0007669"/>
    <property type="project" value="UniProtKB-KW"/>
</dbReference>
<keyword evidence="2" id="KW-0479">Metal-binding</keyword>
<dbReference type="InterPro" id="IPR003564">
    <property type="entry name" value="DHNTPase"/>
</dbReference>
<feature type="binding site" evidence="1">
    <location>
        <position position="2"/>
    </location>
    <ligand>
        <name>substrate</name>
    </ligand>
</feature>
<reference evidence="4 5" key="1">
    <citation type="submission" date="2017-06" db="EMBL/GenBank/DDBJ databases">
        <title>Reclassification of a Polynucleobacter cosmopolitanus strain isolated from tropical Lake Victoria as Polynucleobacter victoriensis comb. nov.</title>
        <authorList>
            <person name="Hahn M.W."/>
        </authorList>
    </citation>
    <scope>NUCLEOTIDE SEQUENCE [LARGE SCALE GENOMIC DNA]</scope>
    <source>
        <strain evidence="4 5">MWH-MoIso2</strain>
    </source>
</reference>
<dbReference type="GO" id="GO:0046656">
    <property type="term" value="P:folic acid biosynthetic process"/>
    <property type="evidence" value="ECO:0007669"/>
    <property type="project" value="InterPro"/>
</dbReference>
<proteinExistence type="predicted"/>
<dbReference type="OrthoDB" id="7066556at2"/>
<evidence type="ECO:0000256" key="2">
    <source>
        <dbReference type="PIRSR" id="PIRSR603564-2"/>
    </source>
</evidence>
<evidence type="ECO:0000313" key="4">
    <source>
        <dbReference type="EMBL" id="OXL15748.1"/>
    </source>
</evidence>
<evidence type="ECO:0000313" key="5">
    <source>
        <dbReference type="Proteomes" id="UP000215188"/>
    </source>
</evidence>
<feature type="binding site" evidence="2">
    <location>
        <position position="51"/>
    </location>
    <ligand>
        <name>Mg(2+)</name>
        <dbReference type="ChEBI" id="CHEBI:18420"/>
    </ligand>
</feature>
<accession>A0A229FVZ1</accession>
<dbReference type="InterPro" id="IPR000086">
    <property type="entry name" value="NUDIX_hydrolase_dom"/>
</dbReference>
<feature type="binding site" evidence="1">
    <location>
        <position position="133"/>
    </location>
    <ligand>
        <name>substrate</name>
    </ligand>
</feature>
<feature type="binding site" evidence="1">
    <location>
        <position position="23"/>
    </location>
    <ligand>
        <name>substrate</name>
    </ligand>
</feature>
<gene>
    <name evidence="4" type="ORF">AOC33_01210</name>
</gene>
<dbReference type="SUPFAM" id="SSF55811">
    <property type="entry name" value="Nudix"/>
    <property type="match status" value="1"/>
</dbReference>
<feature type="binding site" evidence="2">
    <location>
        <position position="115"/>
    </location>
    <ligand>
        <name>Mg(2+)</name>
        <dbReference type="ChEBI" id="CHEBI:18420"/>
    </ligand>
</feature>
<evidence type="ECO:0000259" key="3">
    <source>
        <dbReference type="PROSITE" id="PS51462"/>
    </source>
</evidence>
<dbReference type="AlphaFoldDB" id="A0A229FVZ1"/>
<feature type="domain" description="Nudix hydrolase" evidence="3">
    <location>
        <begin position="2"/>
        <end position="144"/>
    </location>
</feature>
<dbReference type="CDD" id="cd04664">
    <property type="entry name" value="NUDIX_DHNTPase_like"/>
    <property type="match status" value="1"/>
</dbReference>
<dbReference type="PROSITE" id="PS51462">
    <property type="entry name" value="NUDIX"/>
    <property type="match status" value="1"/>
</dbReference>
<dbReference type="NCBIfam" id="NF006961">
    <property type="entry name" value="PRK09438.1"/>
    <property type="match status" value="1"/>
</dbReference>
<dbReference type="PRINTS" id="PR01404">
    <property type="entry name" value="NPPPHYDRLASE"/>
</dbReference>
<feature type="binding site" evidence="1">
    <location>
        <position position="34"/>
    </location>
    <ligand>
        <name>substrate</name>
    </ligand>
</feature>
<keyword evidence="2" id="KW-0460">Magnesium</keyword>
<protein>
    <submittedName>
        <fullName evidence="4">Dihydroneopterin triphosphate diphosphatase</fullName>
    </submittedName>
</protein>
<dbReference type="Gene3D" id="3.90.79.10">
    <property type="entry name" value="Nucleoside Triphosphate Pyrophosphohydrolase"/>
    <property type="match status" value="1"/>
</dbReference>
<dbReference type="Pfam" id="PF00293">
    <property type="entry name" value="NUDIX"/>
    <property type="match status" value="1"/>
</dbReference>
<dbReference type="RefSeq" id="WP_089514785.1">
    <property type="nucleotide sequence ID" value="NZ_NJGG01000001.1"/>
</dbReference>
<evidence type="ECO:0000256" key="1">
    <source>
        <dbReference type="PIRSR" id="PIRSR603564-1"/>
    </source>
</evidence>
<feature type="binding site" evidence="2">
    <location>
        <position position="55"/>
    </location>
    <ligand>
        <name>Mg(2+)</name>
        <dbReference type="ChEBI" id="CHEBI:18420"/>
    </ligand>
</feature>
<comment type="cofactor">
    <cofactor evidence="2">
        <name>Mg(2+)</name>
        <dbReference type="ChEBI" id="CHEBI:18420"/>
    </cofactor>
    <text evidence="2">Binds 1 Mg(2+) ion per subunit.</text>
</comment>
<organism evidence="4 5">
    <name type="scientific">Polynucleobacter cosmopolitanus</name>
    <dbReference type="NCBI Taxonomy" id="351345"/>
    <lineage>
        <taxon>Bacteria</taxon>
        <taxon>Pseudomonadati</taxon>
        <taxon>Pseudomonadota</taxon>
        <taxon>Betaproteobacteria</taxon>
        <taxon>Burkholderiales</taxon>
        <taxon>Burkholderiaceae</taxon>
        <taxon>Polynucleobacter</taxon>
    </lineage>
</organism>
<dbReference type="Proteomes" id="UP000215188">
    <property type="component" value="Unassembled WGS sequence"/>
</dbReference>
<dbReference type="EMBL" id="NJGG01000001">
    <property type="protein sequence ID" value="OXL15748.1"/>
    <property type="molecule type" value="Genomic_DNA"/>
</dbReference>
<sequence>MKIPISVLVVIYTASNEVLLLERKDHPGYWQSVTGSLDDLDEPLIEAAARELFEETGIDVSVLPPNSLQSMNQQIQYEIYPQWRHRYAEGVTVNTEHWFKVLLPNRVPVTLAPREHTAYQWQSIELAGPLCFSPSNKQAILKLNSD</sequence>
<dbReference type="PANTHER" id="PTHR43736:SF1">
    <property type="entry name" value="DIHYDRONEOPTERIN TRIPHOSPHATE DIPHOSPHATASE"/>
    <property type="match status" value="1"/>
</dbReference>
<comment type="caution">
    <text evidence="4">The sequence shown here is derived from an EMBL/GenBank/DDBJ whole genome shotgun (WGS) entry which is preliminary data.</text>
</comment>